<reference evidence="2 3" key="1">
    <citation type="journal article" date="2013" name="Stand. Genomic Sci.">
        <title>Genome sequence of the reddish-pigmented Rubellimicrobium thermophilum type strain (DSM 16684(T)), a member of the Roseobacter clade.</title>
        <authorList>
            <person name="Fiebig A."/>
            <person name="Riedel T."/>
            <person name="Gronow S."/>
            <person name="Petersen J."/>
            <person name="Klenk H.P."/>
            <person name="Goker M."/>
        </authorList>
    </citation>
    <scope>NUCLEOTIDE SEQUENCE [LARGE SCALE GENOMIC DNA]</scope>
    <source>
        <strain evidence="2 3">DSM 16684</strain>
    </source>
</reference>
<comment type="caution">
    <text evidence="2">The sequence shown here is derived from an EMBL/GenBank/DDBJ whole genome shotgun (WGS) entry which is preliminary data.</text>
</comment>
<protein>
    <submittedName>
        <fullName evidence="2">Uncharacterized protein</fullName>
    </submittedName>
</protein>
<sequence length="67" mass="7405">MNPAGQNDPPVDEDDLTRWDATIFDRCLRAGLNPFGSGPTPIFRRDNKSAVQQGTNHPEKGCKHARS</sequence>
<dbReference type="Proteomes" id="UP000015346">
    <property type="component" value="Unassembled WGS sequence"/>
</dbReference>
<dbReference type="STRING" id="1123069.ruthe_00270"/>
<dbReference type="AlphaFoldDB" id="S9R740"/>
<evidence type="ECO:0000313" key="3">
    <source>
        <dbReference type="Proteomes" id="UP000015346"/>
    </source>
</evidence>
<accession>S9R740</accession>
<feature type="region of interest" description="Disordered" evidence="1">
    <location>
        <begin position="35"/>
        <end position="67"/>
    </location>
</feature>
<feature type="compositionally biased region" description="Basic and acidic residues" evidence="1">
    <location>
        <begin position="57"/>
        <end position="67"/>
    </location>
</feature>
<dbReference type="HOGENOM" id="CLU_2809816_0_0_5"/>
<evidence type="ECO:0000313" key="2">
    <source>
        <dbReference type="EMBL" id="EPX87697.1"/>
    </source>
</evidence>
<name>S9R740_9RHOB</name>
<keyword evidence="3" id="KW-1185">Reference proteome</keyword>
<evidence type="ECO:0000256" key="1">
    <source>
        <dbReference type="SAM" id="MobiDB-lite"/>
    </source>
</evidence>
<dbReference type="EMBL" id="AOLV01000004">
    <property type="protein sequence ID" value="EPX87697.1"/>
    <property type="molecule type" value="Genomic_DNA"/>
</dbReference>
<proteinExistence type="predicted"/>
<organism evidence="2 3">
    <name type="scientific">Rubellimicrobium thermophilum DSM 16684</name>
    <dbReference type="NCBI Taxonomy" id="1123069"/>
    <lineage>
        <taxon>Bacteria</taxon>
        <taxon>Pseudomonadati</taxon>
        <taxon>Pseudomonadota</taxon>
        <taxon>Alphaproteobacteria</taxon>
        <taxon>Rhodobacterales</taxon>
        <taxon>Roseobacteraceae</taxon>
        <taxon>Rubellimicrobium</taxon>
    </lineage>
</organism>
<gene>
    <name evidence="2" type="ORF">ruthe_00270</name>
</gene>